<proteinExistence type="predicted"/>
<name>A0A8S5VE32_9CAUD</name>
<sequence>MYVISNGHNYIMKRKGGRICATCDINLALQFKSKGLAICEINKLPAGYKNGHYAPKSMDEATIAGKSPNITAPAVKPNTYAFHMEDSEWLAELKKNLVITDKTMCNLKDLYSKVYSDLTAASDEIDDLEHAIEFKTVNAAQGYQLMAELKKARRKRREAKDAKLLLEIVMNTETREWGDGKLETAIEQLGTRQFTPKVRNDLFEKN</sequence>
<accession>A0A8S5VE32</accession>
<organism evidence="1">
    <name type="scientific">Siphoviridae sp. ctGa111</name>
    <dbReference type="NCBI Taxonomy" id="2825413"/>
    <lineage>
        <taxon>Viruses</taxon>
        <taxon>Duplodnaviria</taxon>
        <taxon>Heunggongvirae</taxon>
        <taxon>Uroviricota</taxon>
        <taxon>Caudoviricetes</taxon>
    </lineage>
</organism>
<dbReference type="EMBL" id="BK016245">
    <property type="protein sequence ID" value="DAG04895.1"/>
    <property type="molecule type" value="Genomic_DNA"/>
</dbReference>
<protein>
    <submittedName>
        <fullName evidence="1">Uncharacterized protein</fullName>
    </submittedName>
</protein>
<reference evidence="1" key="1">
    <citation type="journal article" date="2021" name="Proc. Natl. Acad. Sci. U.S.A.">
        <title>A Catalog of Tens of Thousands of Viruses from Human Metagenomes Reveals Hidden Associations with Chronic Diseases.</title>
        <authorList>
            <person name="Tisza M.J."/>
            <person name="Buck C.B."/>
        </authorList>
    </citation>
    <scope>NUCLEOTIDE SEQUENCE</scope>
    <source>
        <strain evidence="1">CtGa111</strain>
    </source>
</reference>
<evidence type="ECO:0000313" key="1">
    <source>
        <dbReference type="EMBL" id="DAG04895.1"/>
    </source>
</evidence>